<dbReference type="PANTHER" id="PTHR47443:SF3">
    <property type="entry name" value="GCN5-RELATED N-ACETYLTRANSFERASE 4, CHLOROPLASTIC"/>
    <property type="match status" value="1"/>
</dbReference>
<name>A0ABD3NY50_9STRA</name>
<organism evidence="2 3">
    <name type="scientific">Cyclotella cryptica</name>
    <dbReference type="NCBI Taxonomy" id="29204"/>
    <lineage>
        <taxon>Eukaryota</taxon>
        <taxon>Sar</taxon>
        <taxon>Stramenopiles</taxon>
        <taxon>Ochrophyta</taxon>
        <taxon>Bacillariophyta</taxon>
        <taxon>Coscinodiscophyceae</taxon>
        <taxon>Thalassiosirophycidae</taxon>
        <taxon>Stephanodiscales</taxon>
        <taxon>Stephanodiscaceae</taxon>
        <taxon>Cyclotella</taxon>
    </lineage>
</organism>
<protein>
    <recommendedName>
        <fullName evidence="1">N-acetyltransferase domain-containing protein</fullName>
    </recommendedName>
</protein>
<evidence type="ECO:0000313" key="3">
    <source>
        <dbReference type="Proteomes" id="UP001516023"/>
    </source>
</evidence>
<proteinExistence type="predicted"/>
<feature type="domain" description="N-acetyltransferase" evidence="1">
    <location>
        <begin position="65"/>
        <end position="247"/>
    </location>
</feature>
<dbReference type="InterPro" id="IPR016181">
    <property type="entry name" value="Acyl_CoA_acyltransferase"/>
</dbReference>
<comment type="caution">
    <text evidence="2">The sequence shown here is derived from an EMBL/GenBank/DDBJ whole genome shotgun (WGS) entry which is preliminary data.</text>
</comment>
<keyword evidence="3" id="KW-1185">Reference proteome</keyword>
<dbReference type="Gene3D" id="3.40.630.30">
    <property type="match status" value="1"/>
</dbReference>
<evidence type="ECO:0000313" key="2">
    <source>
        <dbReference type="EMBL" id="KAL3780527.1"/>
    </source>
</evidence>
<dbReference type="PANTHER" id="PTHR47443">
    <property type="entry name" value="ACYL-COA N-ACYLTRANSFERASES (NAT) SUPERFAMILY PROTEIN"/>
    <property type="match status" value="1"/>
</dbReference>
<dbReference type="InterPro" id="IPR000182">
    <property type="entry name" value="GNAT_dom"/>
</dbReference>
<reference evidence="2 3" key="1">
    <citation type="journal article" date="2020" name="G3 (Bethesda)">
        <title>Improved Reference Genome for Cyclotella cryptica CCMP332, a Model for Cell Wall Morphogenesis, Salinity Adaptation, and Lipid Production in Diatoms (Bacillariophyta).</title>
        <authorList>
            <person name="Roberts W.R."/>
            <person name="Downey K.M."/>
            <person name="Ruck E.C."/>
            <person name="Traller J.C."/>
            <person name="Alverson A.J."/>
        </authorList>
    </citation>
    <scope>NUCLEOTIDE SEQUENCE [LARGE SCALE GENOMIC DNA]</scope>
    <source>
        <strain evidence="2 3">CCMP332</strain>
    </source>
</reference>
<dbReference type="SUPFAM" id="SSF55729">
    <property type="entry name" value="Acyl-CoA N-acyltransferases (Nat)"/>
    <property type="match status" value="1"/>
</dbReference>
<dbReference type="Pfam" id="PF00583">
    <property type="entry name" value="Acetyltransf_1"/>
    <property type="match status" value="1"/>
</dbReference>
<dbReference type="PROSITE" id="PS51186">
    <property type="entry name" value="GNAT"/>
    <property type="match status" value="1"/>
</dbReference>
<gene>
    <name evidence="2" type="ORF">HJC23_004514</name>
</gene>
<accession>A0ABD3NY50</accession>
<evidence type="ECO:0000259" key="1">
    <source>
        <dbReference type="PROSITE" id="PS51186"/>
    </source>
</evidence>
<dbReference type="Proteomes" id="UP001516023">
    <property type="component" value="Unassembled WGS sequence"/>
</dbReference>
<dbReference type="EMBL" id="JABMIG020000347">
    <property type="protein sequence ID" value="KAL3780527.1"/>
    <property type="molecule type" value="Genomic_DNA"/>
</dbReference>
<dbReference type="AlphaFoldDB" id="A0ABD3NY50"/>
<dbReference type="CDD" id="cd04301">
    <property type="entry name" value="NAT_SF"/>
    <property type="match status" value="1"/>
</dbReference>
<sequence>MKWQLIVVAFVGLHSYLNVFGFSYHGVMAPYSKTSVVVRPQLSSAPSDDIVPDSVSRQMYPSPKYYIREALYSDLPQVANLMILSFSPELNDPIRKLFEICRLQTNFPRPGDKDVFLVACTTAVRSTESDDSNCEESIIGFCKIDGRDQTQMFRTLSQSFPQCSVLIPRTPYATDLAVHPDFRRRGVGSAIMRQAEFHAKNWGADTLFLGVESNNKSALNMYISMGYEMYLEELVEGDECVHLLRRHLEKL</sequence>